<dbReference type="AlphaFoldDB" id="A0AB34KDD8"/>
<reference evidence="4 5" key="1">
    <citation type="journal article" date="2020" name="Microbiol. Resour. Announc.">
        <title>Draft Genome Sequence of a Cladosporium Species Isolated from the Mesophotic Ascidian Didemnum maculosum.</title>
        <authorList>
            <person name="Gioti A."/>
            <person name="Siaperas R."/>
            <person name="Nikolaivits E."/>
            <person name="Le Goff G."/>
            <person name="Ouazzani J."/>
            <person name="Kotoulas G."/>
            <person name="Topakas E."/>
        </authorList>
    </citation>
    <scope>NUCLEOTIDE SEQUENCE [LARGE SCALE GENOMIC DNA]</scope>
    <source>
        <strain evidence="4 5">TM138-S3</strain>
    </source>
</reference>
<dbReference type="Pfam" id="PF00172">
    <property type="entry name" value="Zn_clus"/>
    <property type="match status" value="1"/>
</dbReference>
<dbReference type="GO" id="GO:0008270">
    <property type="term" value="F:zinc ion binding"/>
    <property type="evidence" value="ECO:0007669"/>
    <property type="project" value="InterPro"/>
</dbReference>
<dbReference type="PROSITE" id="PS00463">
    <property type="entry name" value="ZN2_CY6_FUNGAL_1"/>
    <property type="match status" value="1"/>
</dbReference>
<dbReference type="CDD" id="cd00067">
    <property type="entry name" value="GAL4"/>
    <property type="match status" value="1"/>
</dbReference>
<dbReference type="SMART" id="SM00066">
    <property type="entry name" value="GAL4"/>
    <property type="match status" value="1"/>
</dbReference>
<dbReference type="GO" id="GO:0000981">
    <property type="term" value="F:DNA-binding transcription factor activity, RNA polymerase II-specific"/>
    <property type="evidence" value="ECO:0007669"/>
    <property type="project" value="InterPro"/>
</dbReference>
<dbReference type="PANTHER" id="PTHR47785:SF6">
    <property type="entry name" value="ZN(II)2CYS6 TRANSCRIPTION FACTOR (EUROFUNG)"/>
    <property type="match status" value="1"/>
</dbReference>
<dbReference type="InterPro" id="IPR053181">
    <property type="entry name" value="EcdB-like_regulator"/>
</dbReference>
<dbReference type="EMBL" id="JAAQHG020000087">
    <property type="protein sequence ID" value="KAL1581972.1"/>
    <property type="molecule type" value="Genomic_DNA"/>
</dbReference>
<dbReference type="InterPro" id="IPR001138">
    <property type="entry name" value="Zn2Cys6_DnaBD"/>
</dbReference>
<keyword evidence="2" id="KW-0539">Nucleus</keyword>
<dbReference type="Pfam" id="PF04082">
    <property type="entry name" value="Fungal_trans"/>
    <property type="match status" value="1"/>
</dbReference>
<evidence type="ECO:0000313" key="4">
    <source>
        <dbReference type="EMBL" id="KAL1581972.1"/>
    </source>
</evidence>
<dbReference type="Gene3D" id="4.10.240.10">
    <property type="entry name" value="Zn(2)-C6 fungal-type DNA-binding domain"/>
    <property type="match status" value="1"/>
</dbReference>
<protein>
    <recommendedName>
        <fullName evidence="3">Zn(2)-C6 fungal-type domain-containing protein</fullName>
    </recommendedName>
</protein>
<dbReference type="SUPFAM" id="SSF57701">
    <property type="entry name" value="Zn2/Cys6 DNA-binding domain"/>
    <property type="match status" value="1"/>
</dbReference>
<dbReference type="GeneID" id="96010774"/>
<dbReference type="Proteomes" id="UP000803884">
    <property type="component" value="Unassembled WGS sequence"/>
</dbReference>
<gene>
    <name evidence="4" type="ORF">WHR41_09333</name>
</gene>
<keyword evidence="1" id="KW-0479">Metal-binding</keyword>
<evidence type="ECO:0000313" key="5">
    <source>
        <dbReference type="Proteomes" id="UP000803884"/>
    </source>
</evidence>
<comment type="caution">
    <text evidence="4">The sequence shown here is derived from an EMBL/GenBank/DDBJ whole genome shotgun (WGS) entry which is preliminary data.</text>
</comment>
<organism evidence="4 5">
    <name type="scientific">Cladosporium halotolerans</name>
    <dbReference type="NCBI Taxonomy" id="1052096"/>
    <lineage>
        <taxon>Eukaryota</taxon>
        <taxon>Fungi</taxon>
        <taxon>Dikarya</taxon>
        <taxon>Ascomycota</taxon>
        <taxon>Pezizomycotina</taxon>
        <taxon>Dothideomycetes</taxon>
        <taxon>Dothideomycetidae</taxon>
        <taxon>Cladosporiales</taxon>
        <taxon>Cladosporiaceae</taxon>
        <taxon>Cladosporium</taxon>
    </lineage>
</organism>
<dbReference type="GO" id="GO:0006351">
    <property type="term" value="P:DNA-templated transcription"/>
    <property type="evidence" value="ECO:0007669"/>
    <property type="project" value="InterPro"/>
</dbReference>
<sequence length="691" mass="78562">MPIESNTVSGQRTFAHGDKAAMAAQACETCRSRKSKCDEQRPKCGLCRRLDAECIYREPLPMKKDRTLVHILEALVRIEAKLDDSLLVSQSQSAIQTGTQCNELTPQHDQNRRHDFSYVPQTASKLPQEKPHFTIPHKVMLWPSIYQHLANERVETVPSLHHAFHEGTPWIVKQALNLQPTGSHAHAAAAGFKTPDPLTTSSINSNLCTTFILREAQELADAYFETFNMLYPILDRDMFQKGIIDRLASNGYVEGEASTVLALTVFALGSVAMEGVFGSSVSVQKGVRSGFRGGRAQTPPGIDIFNAARRQTGFVMTLCTLENAQIFLLQASYYETAVRHLDFWRCTVAASMACRIIIRCGNFDWASQEGDMIKRVYWTCVISEDLFHLELDLPDSGICALEDEVPLPHFHEGQTADHQSAICDEYQSLYQYHFLAMVTLRKVFARIRKMIYSAPVEPHHSESWSAPSLSLVSELARQLDSWRAVLPWQVQWFDEDVFGFPRSDSAESRPREPLFSYDLEAMPINHQHNIDVATAQLRTRFYQARYLLFRPFVYKALHFPALMTDHDSHYASLAMESVCQWPILTSPPKDKKRLVPHHFAWTQNCISILLIIRMTAANEALERMCFRYVDSMALRKTAALMLQWLRDLKQIDGIAEWSLQILEPLFIEELGTGDDSGFALREKQPRRAHVP</sequence>
<accession>A0AB34KDD8</accession>
<dbReference type="PROSITE" id="PS50048">
    <property type="entry name" value="ZN2_CY6_FUNGAL_2"/>
    <property type="match status" value="1"/>
</dbReference>
<dbReference type="CDD" id="cd12148">
    <property type="entry name" value="fungal_TF_MHR"/>
    <property type="match status" value="1"/>
</dbReference>
<dbReference type="PANTHER" id="PTHR47785">
    <property type="entry name" value="ZN(II)2CYS6 TRANSCRIPTION FACTOR (EUROFUNG)-RELATED-RELATED"/>
    <property type="match status" value="1"/>
</dbReference>
<dbReference type="InterPro" id="IPR036864">
    <property type="entry name" value="Zn2-C6_fun-type_DNA-bd_sf"/>
</dbReference>
<feature type="domain" description="Zn(2)-C6 fungal-type" evidence="3">
    <location>
        <begin position="26"/>
        <end position="56"/>
    </location>
</feature>
<dbReference type="InterPro" id="IPR007219">
    <property type="entry name" value="XnlR_reg_dom"/>
</dbReference>
<evidence type="ECO:0000259" key="3">
    <source>
        <dbReference type="PROSITE" id="PS50048"/>
    </source>
</evidence>
<evidence type="ECO:0000256" key="2">
    <source>
        <dbReference type="ARBA" id="ARBA00023242"/>
    </source>
</evidence>
<name>A0AB34KDD8_9PEZI</name>
<dbReference type="GO" id="GO:0003677">
    <property type="term" value="F:DNA binding"/>
    <property type="evidence" value="ECO:0007669"/>
    <property type="project" value="InterPro"/>
</dbReference>
<proteinExistence type="predicted"/>
<keyword evidence="5" id="KW-1185">Reference proteome</keyword>
<evidence type="ECO:0000256" key="1">
    <source>
        <dbReference type="ARBA" id="ARBA00022723"/>
    </source>
</evidence>
<dbReference type="RefSeq" id="XP_069225079.1">
    <property type="nucleotide sequence ID" value="XM_069377936.1"/>
</dbReference>